<dbReference type="EMBL" id="CP047344">
    <property type="protein sequence ID" value="QIF95205.1"/>
    <property type="molecule type" value="Genomic_DNA"/>
</dbReference>
<dbReference type="Proteomes" id="UP000503287">
    <property type="component" value="Chromosome"/>
</dbReference>
<organism evidence="2 3">
    <name type="scientific">Proteus vulgaris</name>
    <dbReference type="NCBI Taxonomy" id="585"/>
    <lineage>
        <taxon>Bacteria</taxon>
        <taxon>Pseudomonadati</taxon>
        <taxon>Pseudomonadota</taxon>
        <taxon>Gammaproteobacteria</taxon>
        <taxon>Enterobacterales</taxon>
        <taxon>Morganellaceae</taxon>
        <taxon>Proteus</taxon>
    </lineage>
</organism>
<name>A0A6G6SKZ6_PROVU</name>
<dbReference type="RefSeq" id="WP_164526435.1">
    <property type="nucleotide sequence ID" value="NZ_CP047344.1"/>
</dbReference>
<accession>A0A6G6SKZ6</accession>
<protein>
    <submittedName>
        <fullName evidence="2">Uncharacterized protein</fullName>
    </submittedName>
</protein>
<sequence length="53" mass="6063">MNEKYRAELINGKPVILLNGNMIEKGFISIVDAEKRANNLNSKFKVAHTYKIK</sequence>
<evidence type="ECO:0000313" key="1">
    <source>
        <dbReference type="EMBL" id="QIF94460.1"/>
    </source>
</evidence>
<reference evidence="2 3" key="1">
    <citation type="submission" date="2020-01" db="EMBL/GenBank/DDBJ databases">
        <title>The genomic epidemiology of tigecycline resistance gene tet(X) variants in a swine farm in China.</title>
        <authorList>
            <person name="Peng K."/>
            <person name="Li R."/>
        </authorList>
    </citation>
    <scope>NUCLEOTIDE SEQUENCE [LARGE SCALE GENOMIC DNA]</scope>
    <source>
        <strain evidence="2 3">ZN3</strain>
    </source>
</reference>
<proteinExistence type="predicted"/>
<dbReference type="AlphaFoldDB" id="A0A6G6SKZ6"/>
<gene>
    <name evidence="1" type="ORF">GTH24_11360</name>
    <name evidence="2" type="ORF">GTH24_15455</name>
</gene>
<keyword evidence="3" id="KW-1185">Reference proteome</keyword>
<evidence type="ECO:0000313" key="2">
    <source>
        <dbReference type="EMBL" id="QIF95205.1"/>
    </source>
</evidence>
<evidence type="ECO:0000313" key="3">
    <source>
        <dbReference type="Proteomes" id="UP000503287"/>
    </source>
</evidence>
<dbReference type="EMBL" id="CP047344">
    <property type="protein sequence ID" value="QIF94460.1"/>
    <property type="molecule type" value="Genomic_DNA"/>
</dbReference>